<proteinExistence type="predicted"/>
<dbReference type="RefSeq" id="XP_014150412.1">
    <property type="nucleotide sequence ID" value="XM_014294937.1"/>
</dbReference>
<organism evidence="2 3">
    <name type="scientific">Sphaeroforma arctica JP610</name>
    <dbReference type="NCBI Taxonomy" id="667725"/>
    <lineage>
        <taxon>Eukaryota</taxon>
        <taxon>Ichthyosporea</taxon>
        <taxon>Ichthyophonida</taxon>
        <taxon>Sphaeroforma</taxon>
    </lineage>
</organism>
<evidence type="ECO:0000256" key="1">
    <source>
        <dbReference type="SAM" id="SignalP"/>
    </source>
</evidence>
<accession>A0A0L0FID0</accession>
<dbReference type="Proteomes" id="UP000054560">
    <property type="component" value="Unassembled WGS sequence"/>
</dbReference>
<reference evidence="2 3" key="1">
    <citation type="submission" date="2011-02" db="EMBL/GenBank/DDBJ databases">
        <title>The Genome Sequence of Sphaeroforma arctica JP610.</title>
        <authorList>
            <consortium name="The Broad Institute Genome Sequencing Platform"/>
            <person name="Russ C."/>
            <person name="Cuomo C."/>
            <person name="Young S.K."/>
            <person name="Zeng Q."/>
            <person name="Gargeya S."/>
            <person name="Alvarado L."/>
            <person name="Berlin A."/>
            <person name="Chapman S.B."/>
            <person name="Chen Z."/>
            <person name="Freedman E."/>
            <person name="Gellesch M."/>
            <person name="Goldberg J."/>
            <person name="Griggs A."/>
            <person name="Gujja S."/>
            <person name="Heilman E."/>
            <person name="Heiman D."/>
            <person name="Howarth C."/>
            <person name="Mehta T."/>
            <person name="Neiman D."/>
            <person name="Pearson M."/>
            <person name="Roberts A."/>
            <person name="Saif S."/>
            <person name="Shea T."/>
            <person name="Shenoy N."/>
            <person name="Sisk P."/>
            <person name="Stolte C."/>
            <person name="Sykes S."/>
            <person name="White J."/>
            <person name="Yandava C."/>
            <person name="Burger G."/>
            <person name="Gray M.W."/>
            <person name="Holland P.W.H."/>
            <person name="King N."/>
            <person name="Lang F.B.F."/>
            <person name="Roger A.J."/>
            <person name="Ruiz-Trillo I."/>
            <person name="Haas B."/>
            <person name="Nusbaum C."/>
            <person name="Birren B."/>
        </authorList>
    </citation>
    <scope>NUCLEOTIDE SEQUENCE [LARGE SCALE GENOMIC DNA]</scope>
    <source>
        <strain evidence="2 3">JP610</strain>
    </source>
</reference>
<dbReference type="AlphaFoldDB" id="A0A0L0FID0"/>
<keyword evidence="3" id="KW-1185">Reference proteome</keyword>
<dbReference type="GeneID" id="25911495"/>
<dbReference type="EMBL" id="KQ243073">
    <property type="protein sequence ID" value="KNC76510.1"/>
    <property type="molecule type" value="Genomic_DNA"/>
</dbReference>
<protein>
    <submittedName>
        <fullName evidence="2">Uncharacterized protein</fullName>
    </submittedName>
</protein>
<name>A0A0L0FID0_9EUKA</name>
<keyword evidence="1" id="KW-0732">Signal</keyword>
<gene>
    <name evidence="2" type="ORF">SARC_10991</name>
</gene>
<evidence type="ECO:0000313" key="3">
    <source>
        <dbReference type="Proteomes" id="UP000054560"/>
    </source>
</evidence>
<feature type="chain" id="PRO_5005538054" evidence="1">
    <location>
        <begin position="27"/>
        <end position="169"/>
    </location>
</feature>
<feature type="signal peptide" evidence="1">
    <location>
        <begin position="1"/>
        <end position="26"/>
    </location>
</feature>
<evidence type="ECO:0000313" key="2">
    <source>
        <dbReference type="EMBL" id="KNC76510.1"/>
    </source>
</evidence>
<sequence>MYASFLLKPSLAHLVVSQLHIALANAHVDETDKECLLYKQRVIGLEFKLNQPKDAKQAVDRELNVTNVRLTSLREKLQMSYPEYNQGRITVSLQAELDAINEQLNAALDVLVKLFPIGTQPKTLAARYIISPVQSCLTTSEYPNYKDVVGIHPDGVVSVHPDRVISVIL</sequence>